<comment type="caution">
    <text evidence="2">The sequence shown here is derived from an EMBL/GenBank/DDBJ whole genome shotgun (WGS) entry which is preliminary data.</text>
</comment>
<feature type="region of interest" description="Disordered" evidence="1">
    <location>
        <begin position="69"/>
        <end position="100"/>
    </location>
</feature>
<reference evidence="2" key="1">
    <citation type="submission" date="2018-11" db="EMBL/GenBank/DDBJ databases">
        <authorList>
            <consortium name="Pathogen Informatics"/>
        </authorList>
    </citation>
    <scope>NUCLEOTIDE SEQUENCE</scope>
</reference>
<gene>
    <name evidence="2" type="ORF">PXEA_LOCUS32082</name>
</gene>
<dbReference type="EMBL" id="CAAALY010258521">
    <property type="protein sequence ID" value="VEL38642.1"/>
    <property type="molecule type" value="Genomic_DNA"/>
</dbReference>
<evidence type="ECO:0000313" key="3">
    <source>
        <dbReference type="Proteomes" id="UP000784294"/>
    </source>
</evidence>
<protein>
    <submittedName>
        <fullName evidence="2">Uncharacterized protein</fullName>
    </submittedName>
</protein>
<proteinExistence type="predicted"/>
<sequence>MYADPPNVIRLPPTVSLSEQSFSNFSFESTRTDSGPWQQAVQWPTEPSLSKAAFTTSTNYYSPGAYGPLPEGQCTDSDNANEKKLVSSLKQPGERSEPKRVRYRHPLASTVNTAATLARRKMVKNAASLETKKA</sequence>
<keyword evidence="3" id="KW-1185">Reference proteome</keyword>
<accession>A0A448XK81</accession>
<dbReference type="Proteomes" id="UP000784294">
    <property type="component" value="Unassembled WGS sequence"/>
</dbReference>
<evidence type="ECO:0000256" key="1">
    <source>
        <dbReference type="SAM" id="MobiDB-lite"/>
    </source>
</evidence>
<evidence type="ECO:0000313" key="2">
    <source>
        <dbReference type="EMBL" id="VEL38642.1"/>
    </source>
</evidence>
<name>A0A448XK81_9PLAT</name>
<dbReference type="AlphaFoldDB" id="A0A448XK81"/>
<organism evidence="2 3">
    <name type="scientific">Protopolystoma xenopodis</name>
    <dbReference type="NCBI Taxonomy" id="117903"/>
    <lineage>
        <taxon>Eukaryota</taxon>
        <taxon>Metazoa</taxon>
        <taxon>Spiralia</taxon>
        <taxon>Lophotrochozoa</taxon>
        <taxon>Platyhelminthes</taxon>
        <taxon>Monogenea</taxon>
        <taxon>Polyopisthocotylea</taxon>
        <taxon>Polystomatidea</taxon>
        <taxon>Polystomatidae</taxon>
        <taxon>Protopolystoma</taxon>
    </lineage>
</organism>